<dbReference type="EMBL" id="SRMA01026137">
    <property type="protein sequence ID" value="TRY87351.1"/>
    <property type="molecule type" value="Genomic_DNA"/>
</dbReference>
<reference evidence="1 2" key="1">
    <citation type="journal article" date="2019" name="Sci. Data">
        <title>Hybrid genome assembly and annotation of Danionella translucida.</title>
        <authorList>
            <person name="Kadobianskyi M."/>
            <person name="Schulze L."/>
            <person name="Schuelke M."/>
            <person name="Judkewitz B."/>
        </authorList>
    </citation>
    <scope>NUCLEOTIDE SEQUENCE [LARGE SCALE GENOMIC DNA]</scope>
    <source>
        <strain evidence="1 2">Bolton</strain>
    </source>
</reference>
<accession>A0A553QBP1</accession>
<gene>
    <name evidence="1" type="ORF">DNTS_017217</name>
</gene>
<organism evidence="1 2">
    <name type="scientific">Danionella cerebrum</name>
    <dbReference type="NCBI Taxonomy" id="2873325"/>
    <lineage>
        <taxon>Eukaryota</taxon>
        <taxon>Metazoa</taxon>
        <taxon>Chordata</taxon>
        <taxon>Craniata</taxon>
        <taxon>Vertebrata</taxon>
        <taxon>Euteleostomi</taxon>
        <taxon>Actinopterygii</taxon>
        <taxon>Neopterygii</taxon>
        <taxon>Teleostei</taxon>
        <taxon>Ostariophysi</taxon>
        <taxon>Cypriniformes</taxon>
        <taxon>Danionidae</taxon>
        <taxon>Danioninae</taxon>
        <taxon>Danionella</taxon>
    </lineage>
</organism>
<evidence type="ECO:0000313" key="1">
    <source>
        <dbReference type="EMBL" id="TRY87351.1"/>
    </source>
</evidence>
<proteinExistence type="predicted"/>
<dbReference type="AlphaFoldDB" id="A0A553QBP1"/>
<comment type="caution">
    <text evidence="1">The sequence shown here is derived from an EMBL/GenBank/DDBJ whole genome shotgun (WGS) entry which is preliminary data.</text>
</comment>
<keyword evidence="2" id="KW-1185">Reference proteome</keyword>
<evidence type="ECO:0000313" key="2">
    <source>
        <dbReference type="Proteomes" id="UP000316079"/>
    </source>
</evidence>
<name>A0A553QBP1_9TELE</name>
<dbReference type="Proteomes" id="UP000316079">
    <property type="component" value="Unassembled WGS sequence"/>
</dbReference>
<protein>
    <submittedName>
        <fullName evidence="1">Uncharacterized protein</fullName>
    </submittedName>
</protein>
<sequence>MKSIIRLKEKLLSPENPPSPPQPPFAGCAPLTWDRKLSNPPYLFRSGICGNAPFRARDTSSSIHLLRVSLDYKESAEPGGASGGVGQRNWNT</sequence>